<dbReference type="SUPFAM" id="SSF50978">
    <property type="entry name" value="WD40 repeat-like"/>
    <property type="match status" value="1"/>
</dbReference>
<dbReference type="InterPro" id="IPR012584">
    <property type="entry name" value="NOL11_N"/>
</dbReference>
<dbReference type="SMART" id="SM00032">
    <property type="entry name" value="CCP"/>
    <property type="match status" value="4"/>
</dbReference>
<feature type="domain" description="Sushi" evidence="10">
    <location>
        <begin position="84"/>
        <end position="141"/>
    </location>
</feature>
<dbReference type="InterPro" id="IPR000436">
    <property type="entry name" value="Sushi_SCR_CCP_dom"/>
</dbReference>
<dbReference type="PANTHER" id="PTHR15633">
    <property type="entry name" value="NUCLEOLAR PROTEIN 11"/>
    <property type="match status" value="1"/>
</dbReference>
<keyword evidence="12" id="KW-1185">Reference proteome</keyword>
<keyword evidence="6" id="KW-0804">Transcription</keyword>
<dbReference type="GO" id="GO:0030490">
    <property type="term" value="P:maturation of SSU-rRNA"/>
    <property type="evidence" value="ECO:0007669"/>
    <property type="project" value="InterPro"/>
</dbReference>
<dbReference type="GO" id="GO:0005730">
    <property type="term" value="C:nucleolus"/>
    <property type="evidence" value="ECO:0007669"/>
    <property type="project" value="UniProtKB-SubCell"/>
</dbReference>
<keyword evidence="3" id="KW-0805">Transcription regulation</keyword>
<comment type="subcellular location">
    <subcellularLocation>
        <location evidence="1">Nucleus</location>
        <location evidence="1">Nucleolus</location>
    </subcellularLocation>
</comment>
<dbReference type="Proteomes" id="UP000516260">
    <property type="component" value="Chromosome 8"/>
</dbReference>
<feature type="domain" description="Sushi" evidence="10">
    <location>
        <begin position="23"/>
        <end position="83"/>
    </location>
</feature>
<dbReference type="Pfam" id="PF08168">
    <property type="entry name" value="NOL11_N"/>
    <property type="match status" value="1"/>
</dbReference>
<organism evidence="11 12">
    <name type="scientific">Takifugu bimaculatus</name>
    <dbReference type="NCBI Taxonomy" id="433685"/>
    <lineage>
        <taxon>Eukaryota</taxon>
        <taxon>Metazoa</taxon>
        <taxon>Chordata</taxon>
        <taxon>Craniata</taxon>
        <taxon>Vertebrata</taxon>
        <taxon>Euteleostomi</taxon>
        <taxon>Actinopterygii</taxon>
        <taxon>Neopterygii</taxon>
        <taxon>Teleostei</taxon>
        <taxon>Neoteleostei</taxon>
        <taxon>Acanthomorphata</taxon>
        <taxon>Eupercaria</taxon>
        <taxon>Tetraodontiformes</taxon>
        <taxon>Tetradontoidea</taxon>
        <taxon>Tetraodontidae</taxon>
        <taxon>Takifugu</taxon>
    </lineage>
</organism>
<dbReference type="GO" id="GO:0003723">
    <property type="term" value="F:RNA binding"/>
    <property type="evidence" value="ECO:0007669"/>
    <property type="project" value="TreeGrafter"/>
</dbReference>
<comment type="caution">
    <text evidence="8">Lacks conserved residue(s) required for the propagation of feature annotation.</text>
</comment>
<proteinExistence type="predicted"/>
<dbReference type="AlphaFoldDB" id="A0A4Z2AZZ5"/>
<evidence type="ECO:0000256" key="6">
    <source>
        <dbReference type="ARBA" id="ARBA00023163"/>
    </source>
</evidence>
<feature type="chain" id="PRO_5021340098" description="Sushi domain-containing protein" evidence="9">
    <location>
        <begin position="21"/>
        <end position="944"/>
    </location>
</feature>
<evidence type="ECO:0000256" key="7">
    <source>
        <dbReference type="ARBA" id="ARBA00023242"/>
    </source>
</evidence>
<dbReference type="PANTHER" id="PTHR15633:SF2">
    <property type="entry name" value="NUCLEOLAR PROTEIN 11"/>
    <property type="match status" value="1"/>
</dbReference>
<name>A0A4Z2AZZ5_9TELE</name>
<dbReference type="SUPFAM" id="SSF57535">
    <property type="entry name" value="Complement control module/SCR domain"/>
    <property type="match status" value="3"/>
</dbReference>
<dbReference type="EMBL" id="SWLE01000021">
    <property type="protein sequence ID" value="TNM85527.1"/>
    <property type="molecule type" value="Genomic_DNA"/>
</dbReference>
<gene>
    <name evidence="11" type="ORF">fugu_007798</name>
</gene>
<evidence type="ECO:0000256" key="3">
    <source>
        <dbReference type="ARBA" id="ARBA00023015"/>
    </source>
</evidence>
<feature type="domain" description="Sushi" evidence="10">
    <location>
        <begin position="142"/>
        <end position="204"/>
    </location>
</feature>
<dbReference type="InterPro" id="IPR036322">
    <property type="entry name" value="WD40_repeat_dom_sf"/>
</dbReference>
<evidence type="ECO:0000256" key="9">
    <source>
        <dbReference type="SAM" id="SignalP"/>
    </source>
</evidence>
<dbReference type="Pfam" id="PF00084">
    <property type="entry name" value="Sushi"/>
    <property type="match status" value="3"/>
</dbReference>
<feature type="disulfide bond" evidence="8">
    <location>
        <begin position="25"/>
        <end position="68"/>
    </location>
</feature>
<evidence type="ECO:0000313" key="12">
    <source>
        <dbReference type="Proteomes" id="UP000516260"/>
    </source>
</evidence>
<dbReference type="InterPro" id="IPR035976">
    <property type="entry name" value="Sushi/SCR/CCP_sf"/>
</dbReference>
<keyword evidence="8" id="KW-0768">Sushi</keyword>
<dbReference type="Gene3D" id="2.10.70.10">
    <property type="entry name" value="Complement Module, domain 1"/>
    <property type="match status" value="4"/>
</dbReference>
<comment type="caution">
    <text evidence="11">The sequence shown here is derived from an EMBL/GenBank/DDBJ whole genome shotgun (WGS) entry which is preliminary data.</text>
</comment>
<protein>
    <recommendedName>
        <fullName evidence="10">Sushi domain-containing protein</fullName>
    </recommendedName>
</protein>
<keyword evidence="4 8" id="KW-1015">Disulfide bond</keyword>
<reference evidence="11 12" key="1">
    <citation type="submission" date="2019-04" db="EMBL/GenBank/DDBJ databases">
        <title>The sequence and de novo assembly of Takifugu bimaculatus genome using PacBio and Hi-C technologies.</title>
        <authorList>
            <person name="Xu P."/>
            <person name="Liu B."/>
            <person name="Zhou Z."/>
        </authorList>
    </citation>
    <scope>NUCLEOTIDE SEQUENCE [LARGE SCALE GENOMIC DNA]</scope>
    <source>
        <strain evidence="11">TB-2018</strain>
        <tissue evidence="11">Muscle</tissue>
    </source>
</reference>
<keyword evidence="2" id="KW-0698">rRNA processing</keyword>
<evidence type="ECO:0000259" key="10">
    <source>
        <dbReference type="PROSITE" id="PS50923"/>
    </source>
</evidence>
<dbReference type="InterPro" id="IPR048897">
    <property type="entry name" value="Nol11_C"/>
</dbReference>
<accession>A0A4Z2AZZ5</accession>
<dbReference type="InterPro" id="IPR042859">
    <property type="entry name" value="NOL11"/>
</dbReference>
<keyword evidence="7" id="KW-0539">Nucleus</keyword>
<sequence>MERNLFLLTLVVGFITDGSGQDNVCTRPELNVNILLEGLQRYFNPGEELVLSCEPGYTPLSGPRKIICRVNGEWTKTKLLCIPKRCPYPESLLNGEVYYTDTVYGSTINYTCDEGYTMNGADVSECLSNGMWSNPAPECKAVQCGLAPIPQFGKIIYNKHVEGNTTSYGTQGTYQCLPPYVLFGDAKAECTSNGNWTKMPECRVVSCPPPENIERGYMSSNAKRTYDYTETIKYGCHGDHGIEVERDNDHVIVTDSSRSVTLYMVSDQKPLSTWTVKQGQTFTCPAVYNSQTKEYVAVSDSKVIRIWKEEDMLLDKVFKSTVSSDIWSIHSIPGGEPVVLFKKGAMRLLDSLLTAPQQPIEEVISQEETIWWSTNLMAESQQFVIFTTEQKGNHFLYLQRLNPNTLQRYQLEREEPVLSPLSFCASYRDKHICLLYLYPNGHLYQSTLSVRNLGGVSEEAQALPLSRSLLLSLPVGEGPLKAASALILDEAHVAVVGVPHPSAGAGKDFLCIWNTNFQTLQAGKEMAGQIYGQLWRYSNKLFIPHGKMLSVIPYECPKSCLSSALGKLRQAKTEEQCVIPSVPSWSNILHGENAQPPRTLQTRKTRATRKTQSTPCLTVEKVLELIKTAPLEEVQKEVEELLSHADSQDLQFSVGHLASALVSRSLANPSFYTSDILVQLVRTQFLCHSVCPDLLLLALERKDYFLCQLCLQFFPDIPEAMTCACLKAFISMPDADAEKVTLEPDSISFMEALIAREHGEASVQNGFSSSDDKDCSDALEGDGKARISAASEGICPVELHKAALLNEVLQTAYSDTFLLPHLKDLSSRQNNKFSFFPFNQLFLQYLHYLYLRYCQDASLSKPDVRSPSLTQIMDWICLLLDAHFTVLVMTPEARGLLMSLHIFVKSQVKLVSELGKIEASFQELDKMKVKRDVAQYSIEIIELL</sequence>
<feature type="signal peptide" evidence="9">
    <location>
        <begin position="1"/>
        <end position="20"/>
    </location>
</feature>
<dbReference type="CDD" id="cd00033">
    <property type="entry name" value="CCP"/>
    <property type="match status" value="3"/>
</dbReference>
<keyword evidence="9" id="KW-0732">Signal</keyword>
<evidence type="ECO:0000256" key="4">
    <source>
        <dbReference type="ARBA" id="ARBA00023157"/>
    </source>
</evidence>
<dbReference type="Pfam" id="PF20998">
    <property type="entry name" value="Nol11_C"/>
    <property type="match status" value="1"/>
</dbReference>
<evidence type="ECO:0000256" key="5">
    <source>
        <dbReference type="ARBA" id="ARBA00023159"/>
    </source>
</evidence>
<evidence type="ECO:0000256" key="2">
    <source>
        <dbReference type="ARBA" id="ARBA00022552"/>
    </source>
</evidence>
<evidence type="ECO:0000313" key="11">
    <source>
        <dbReference type="EMBL" id="TNM85527.1"/>
    </source>
</evidence>
<evidence type="ECO:0000256" key="8">
    <source>
        <dbReference type="PROSITE-ProRule" id="PRU00302"/>
    </source>
</evidence>
<feature type="disulfide bond" evidence="8">
    <location>
        <begin position="112"/>
        <end position="139"/>
    </location>
</feature>
<evidence type="ECO:0000256" key="1">
    <source>
        <dbReference type="ARBA" id="ARBA00004604"/>
    </source>
</evidence>
<keyword evidence="5" id="KW-0010">Activator</keyword>
<dbReference type="PROSITE" id="PS50923">
    <property type="entry name" value="SUSHI"/>
    <property type="match status" value="3"/>
</dbReference>